<comment type="caution">
    <text evidence="5">The sequence shown here is derived from an EMBL/GenBank/DDBJ whole genome shotgun (WGS) entry which is preliminary data.</text>
</comment>
<reference evidence="5" key="1">
    <citation type="submission" date="2020-05" db="EMBL/GenBank/DDBJ databases">
        <title>Phylogenomic resolution of chytrid fungi.</title>
        <authorList>
            <person name="Stajich J.E."/>
            <person name="Amses K."/>
            <person name="Simmons R."/>
            <person name="Seto K."/>
            <person name="Myers J."/>
            <person name="Bonds A."/>
            <person name="Quandt C.A."/>
            <person name="Barry K."/>
            <person name="Liu P."/>
            <person name="Grigoriev I."/>
            <person name="Longcore J.E."/>
            <person name="James T.Y."/>
        </authorList>
    </citation>
    <scope>NUCLEOTIDE SEQUENCE</scope>
    <source>
        <strain evidence="5">JEL0513</strain>
    </source>
</reference>
<dbReference type="Pfam" id="PF09750">
    <property type="entry name" value="DRY_EERY"/>
    <property type="match status" value="1"/>
</dbReference>
<accession>A0AAD5T815</accession>
<feature type="region of interest" description="Disordered" evidence="3">
    <location>
        <begin position="447"/>
        <end position="490"/>
    </location>
</feature>
<feature type="compositionally biased region" description="Basic and acidic residues" evidence="3">
    <location>
        <begin position="244"/>
        <end position="256"/>
    </location>
</feature>
<dbReference type="SMART" id="SM01141">
    <property type="entry name" value="DRY_EERY"/>
    <property type="match status" value="1"/>
</dbReference>
<evidence type="ECO:0000313" key="5">
    <source>
        <dbReference type="EMBL" id="KAJ3135215.1"/>
    </source>
</evidence>
<dbReference type="AlphaFoldDB" id="A0AAD5T815"/>
<name>A0AAD5T815_9FUNG</name>
<evidence type="ECO:0000256" key="1">
    <source>
        <dbReference type="ARBA" id="ARBA00022664"/>
    </source>
</evidence>
<dbReference type="InterPro" id="IPR040397">
    <property type="entry name" value="SWAP"/>
</dbReference>
<feature type="compositionally biased region" description="Polar residues" evidence="3">
    <location>
        <begin position="454"/>
        <end position="474"/>
    </location>
</feature>
<feature type="region of interest" description="Disordered" evidence="3">
    <location>
        <begin position="244"/>
        <end position="325"/>
    </location>
</feature>
<dbReference type="PANTHER" id="PTHR13161:SF4">
    <property type="entry name" value="CLK4-ASSOCIATING SERINE_ARGININE RICH PROTEIN"/>
    <property type="match status" value="1"/>
</dbReference>
<keyword evidence="2" id="KW-0508">mRNA splicing</keyword>
<evidence type="ECO:0000256" key="2">
    <source>
        <dbReference type="ARBA" id="ARBA00023187"/>
    </source>
</evidence>
<dbReference type="PANTHER" id="PTHR13161">
    <property type="entry name" value="SPLICING FACTOR SUPPRESSOR OF WHITE APRICOT"/>
    <property type="match status" value="1"/>
</dbReference>
<dbReference type="GO" id="GO:0008380">
    <property type="term" value="P:RNA splicing"/>
    <property type="evidence" value="ECO:0007669"/>
    <property type="project" value="UniProtKB-KW"/>
</dbReference>
<feature type="compositionally biased region" description="Basic and acidic residues" evidence="3">
    <location>
        <begin position="294"/>
        <end position="305"/>
    </location>
</feature>
<feature type="compositionally biased region" description="Basic residues" evidence="3">
    <location>
        <begin position="257"/>
        <end position="267"/>
    </location>
</feature>
<gene>
    <name evidence="5" type="ORF">HK100_002942</name>
</gene>
<proteinExistence type="predicted"/>
<evidence type="ECO:0000259" key="4">
    <source>
        <dbReference type="SMART" id="SM01141"/>
    </source>
</evidence>
<feature type="compositionally biased region" description="Low complexity" evidence="3">
    <location>
        <begin position="282"/>
        <end position="293"/>
    </location>
</feature>
<evidence type="ECO:0000256" key="3">
    <source>
        <dbReference type="SAM" id="MobiDB-lite"/>
    </source>
</evidence>
<organism evidence="5 6">
    <name type="scientific">Physocladia obscura</name>
    <dbReference type="NCBI Taxonomy" id="109957"/>
    <lineage>
        <taxon>Eukaryota</taxon>
        <taxon>Fungi</taxon>
        <taxon>Fungi incertae sedis</taxon>
        <taxon>Chytridiomycota</taxon>
        <taxon>Chytridiomycota incertae sedis</taxon>
        <taxon>Chytridiomycetes</taxon>
        <taxon>Chytridiales</taxon>
        <taxon>Chytriomycetaceae</taxon>
        <taxon>Physocladia</taxon>
    </lineage>
</organism>
<dbReference type="GO" id="GO:0006397">
    <property type="term" value="P:mRNA processing"/>
    <property type="evidence" value="ECO:0007669"/>
    <property type="project" value="UniProtKB-KW"/>
</dbReference>
<feature type="domain" description="Suppressor of white apricot N-terminal" evidence="4">
    <location>
        <begin position="27"/>
        <end position="174"/>
    </location>
</feature>
<dbReference type="EMBL" id="JADGJH010000170">
    <property type="protein sequence ID" value="KAJ3135215.1"/>
    <property type="molecule type" value="Genomic_DNA"/>
</dbReference>
<feature type="compositionally biased region" description="Low complexity" evidence="3">
    <location>
        <begin position="314"/>
        <end position="325"/>
    </location>
</feature>
<keyword evidence="6" id="KW-1185">Reference proteome</keyword>
<feature type="region of interest" description="Disordered" evidence="3">
    <location>
        <begin position="1"/>
        <end position="21"/>
    </location>
</feature>
<sequence>MRNEDKEAKARRIARRREAVQNRDPRNLLRIGGSAMPIHISKASNSNSNIAAANNTNSISDSGISINNTKFDASDELITWRGDGLTRIDRFDVRNSLDFLAATDIGANISLDPSDETPQLLEIIPDEIGEQEQELNFERYRDLVDINLCGRDEDSVIKYVDNAWLSASSFSDSLVFKNKNEHAKKSTETLEQLLNGLTADQDVIEIVEEMNESHITEMNTIGRQFLIGEVHSLYENEIKSLRDNDKIGSNKRDRELRRSRRSNRRTRNLAPFGHDRKKKQSRFSSESGSSSSESENRSESEKFVIEYESEEEAPATATSQSTTAASIAEQFKPPLIRRPISATYKNIISSELEPLRRDPNPAFFEANKRDEMTRSNFEIPCEISSQLPFSQPPQAPSHPLIASIGSKIPAKTEPQTTKPLTASEKLKMKMKLALNKQIVKDEAEVLFKKRKSNPVKSTPNASAVNRTIKPNRSPSPEVDSFGRVRRKPDS</sequence>
<evidence type="ECO:0000313" key="6">
    <source>
        <dbReference type="Proteomes" id="UP001211907"/>
    </source>
</evidence>
<dbReference type="InterPro" id="IPR019147">
    <property type="entry name" value="SWAP_N_domain"/>
</dbReference>
<protein>
    <recommendedName>
        <fullName evidence="4">Suppressor of white apricot N-terminal domain-containing protein</fullName>
    </recommendedName>
</protein>
<dbReference type="Proteomes" id="UP001211907">
    <property type="component" value="Unassembled WGS sequence"/>
</dbReference>
<keyword evidence="1" id="KW-0507">mRNA processing</keyword>